<proteinExistence type="predicted"/>
<feature type="compositionally biased region" description="Polar residues" evidence="1">
    <location>
        <begin position="59"/>
        <end position="69"/>
    </location>
</feature>
<accession>A0A1D6EMC9</accession>
<feature type="region of interest" description="Disordered" evidence="1">
    <location>
        <begin position="1"/>
        <end position="45"/>
    </location>
</feature>
<reference evidence="2" key="1">
    <citation type="submission" date="2015-12" db="EMBL/GenBank/DDBJ databases">
        <title>Update maize B73 reference genome by single molecule sequencing technologies.</title>
        <authorList>
            <consortium name="Maize Genome Sequencing Project"/>
            <person name="Ware D."/>
        </authorList>
    </citation>
    <scope>NUCLEOTIDE SEQUENCE [LARGE SCALE GENOMIC DNA]</scope>
    <source>
        <tissue evidence="2">Seedling</tissue>
    </source>
</reference>
<dbReference type="ExpressionAtlas" id="A0A1D6EMC9">
    <property type="expression patterns" value="baseline and differential"/>
</dbReference>
<feature type="compositionally biased region" description="Basic residues" evidence="1">
    <location>
        <begin position="70"/>
        <end position="79"/>
    </location>
</feature>
<organism evidence="2">
    <name type="scientific">Zea mays</name>
    <name type="common">Maize</name>
    <dbReference type="NCBI Taxonomy" id="4577"/>
    <lineage>
        <taxon>Eukaryota</taxon>
        <taxon>Viridiplantae</taxon>
        <taxon>Streptophyta</taxon>
        <taxon>Embryophyta</taxon>
        <taxon>Tracheophyta</taxon>
        <taxon>Spermatophyta</taxon>
        <taxon>Magnoliopsida</taxon>
        <taxon>Liliopsida</taxon>
        <taxon>Poales</taxon>
        <taxon>Poaceae</taxon>
        <taxon>PACMAD clade</taxon>
        <taxon>Panicoideae</taxon>
        <taxon>Andropogonodae</taxon>
        <taxon>Andropogoneae</taxon>
        <taxon>Tripsacinae</taxon>
        <taxon>Zea</taxon>
    </lineage>
</organism>
<name>A0A1D6EMC9_MAIZE</name>
<protein>
    <submittedName>
        <fullName evidence="2">RNA-binding (RRM/RBD/RNP motifs) family protein</fullName>
    </submittedName>
</protein>
<feature type="compositionally biased region" description="Basic residues" evidence="1">
    <location>
        <begin position="30"/>
        <end position="43"/>
    </location>
</feature>
<evidence type="ECO:0000313" key="2">
    <source>
        <dbReference type="EMBL" id="ONM21021.1"/>
    </source>
</evidence>
<sequence length="79" mass="9358">MRDYDYINQESTPSSSDHARTRSNLPAPPHHWHVKHSNEHRRHVTDAHSAFEVRESRSWYLSSKDAPSTHSRKHHRPAR</sequence>
<evidence type="ECO:0000256" key="1">
    <source>
        <dbReference type="SAM" id="MobiDB-lite"/>
    </source>
</evidence>
<dbReference type="AlphaFoldDB" id="A0A1D6EMC9"/>
<dbReference type="EMBL" id="CM007648">
    <property type="protein sequence ID" value="ONM21021.1"/>
    <property type="molecule type" value="Genomic_DNA"/>
</dbReference>
<feature type="region of interest" description="Disordered" evidence="1">
    <location>
        <begin position="57"/>
        <end position="79"/>
    </location>
</feature>
<gene>
    <name evidence="2" type="ORF">ZEAMMB73_Zm00001d005402</name>
</gene>